<feature type="compositionally biased region" description="Basic and acidic residues" evidence="1">
    <location>
        <begin position="277"/>
        <end position="288"/>
    </location>
</feature>
<protein>
    <recommendedName>
        <fullName evidence="2">ELMO domain-containing protein</fullName>
    </recommendedName>
</protein>
<proteinExistence type="predicted"/>
<dbReference type="AlphaFoldDB" id="A0A7S3S3X3"/>
<sequence>MDTDGEMMELAVGETDASGPPAFSSPAATGPADWRGQSRHPTLPCNVTRRATPQADRPSTITDDEHASSGAIAEADDFASAIGSAAAGENEMDEEFGGSSLAATEPWTPTATTTPDRAQMAGLDDVAVSGASRGTGADRDESDITPTADVAEADERRPPPTVAATKPTAAVTRSVPPETRKVPRQEDPGRARRRLEEMQKEHRKALAAVQRSTLAGIDEAGSVFAMPVAKSAMEQADDKAAAVLGQVVGETIQEDLEEDEMPAAAGEAAKPVTDASDGQRDPQEAHRQEQELVAALMAQFDAATAAADAAGEAELEEEVNVPDARAHIEYEEAAAALLDGAELAPQLEGIVREDWSSSSFWLRLLPALRPRLRSAELRQQRDRLLALARVPMDGSALHERVVGACYRALTHTVAAPPRYGGHWEAIGFQGTDPATDLRGAGMLAPLQLLHFAERRPELLATLYAASLRESNGFPFMVVSINMTQLVLLALRAGALMVPANRAGSVYEVAHSYYEACFLHLYVLWCRRGADIRRFGEIKRETQGASVRKPNALLAALRSWDARRGGSRPQRVVSCSDMPHHH</sequence>
<dbReference type="InterPro" id="IPR006816">
    <property type="entry name" value="ELMO_dom"/>
</dbReference>
<dbReference type="InterPro" id="IPR050868">
    <property type="entry name" value="ELMO_domain-containing"/>
</dbReference>
<accession>A0A7S3S3X3</accession>
<feature type="domain" description="ELMO" evidence="2">
    <location>
        <begin position="397"/>
        <end position="549"/>
    </location>
</feature>
<evidence type="ECO:0000259" key="2">
    <source>
        <dbReference type="PROSITE" id="PS51335"/>
    </source>
</evidence>
<gene>
    <name evidence="3" type="ORF">EHUX00137_LOCUS13627</name>
</gene>
<dbReference type="Pfam" id="PF04727">
    <property type="entry name" value="ELMO_CED12"/>
    <property type="match status" value="1"/>
</dbReference>
<reference evidence="3" key="1">
    <citation type="submission" date="2021-01" db="EMBL/GenBank/DDBJ databases">
        <authorList>
            <person name="Corre E."/>
            <person name="Pelletier E."/>
            <person name="Niang G."/>
            <person name="Scheremetjew M."/>
            <person name="Finn R."/>
            <person name="Kale V."/>
            <person name="Holt S."/>
            <person name="Cochrane G."/>
            <person name="Meng A."/>
            <person name="Brown T."/>
            <person name="Cohen L."/>
        </authorList>
    </citation>
    <scope>NUCLEOTIDE SEQUENCE</scope>
    <source>
        <strain evidence="3">379</strain>
    </source>
</reference>
<evidence type="ECO:0000313" key="3">
    <source>
        <dbReference type="EMBL" id="CAE0543418.1"/>
    </source>
</evidence>
<name>A0A7S3S3X3_EMIHU</name>
<feature type="compositionally biased region" description="Low complexity" evidence="1">
    <location>
        <begin position="162"/>
        <end position="172"/>
    </location>
</feature>
<dbReference type="PANTHER" id="PTHR12771:SF2">
    <property type="entry name" value="ELMO DOMAIN-CONTAINING PROTEIN 3"/>
    <property type="match status" value="1"/>
</dbReference>
<dbReference type="PANTHER" id="PTHR12771">
    <property type="entry name" value="ENGULFMENT AND CELL MOTILITY"/>
    <property type="match status" value="1"/>
</dbReference>
<evidence type="ECO:0000256" key="1">
    <source>
        <dbReference type="SAM" id="MobiDB-lite"/>
    </source>
</evidence>
<feature type="compositionally biased region" description="Basic and acidic residues" evidence="1">
    <location>
        <begin position="178"/>
        <end position="191"/>
    </location>
</feature>
<dbReference type="EMBL" id="HBIR01018112">
    <property type="protein sequence ID" value="CAE0543418.1"/>
    <property type="molecule type" value="Transcribed_RNA"/>
</dbReference>
<feature type="compositionally biased region" description="Low complexity" evidence="1">
    <location>
        <begin position="102"/>
        <end position="115"/>
    </location>
</feature>
<organism evidence="3">
    <name type="scientific">Emiliania huxleyi</name>
    <name type="common">Coccolithophore</name>
    <name type="synonym">Pontosphaera huxleyi</name>
    <dbReference type="NCBI Taxonomy" id="2903"/>
    <lineage>
        <taxon>Eukaryota</taxon>
        <taxon>Haptista</taxon>
        <taxon>Haptophyta</taxon>
        <taxon>Prymnesiophyceae</taxon>
        <taxon>Isochrysidales</taxon>
        <taxon>Noelaerhabdaceae</taxon>
        <taxon>Emiliania</taxon>
    </lineage>
</organism>
<feature type="region of interest" description="Disordered" evidence="1">
    <location>
        <begin position="1"/>
        <end position="191"/>
    </location>
</feature>
<feature type="compositionally biased region" description="Low complexity" evidence="1">
    <location>
        <begin position="17"/>
        <end position="32"/>
    </location>
</feature>
<feature type="region of interest" description="Disordered" evidence="1">
    <location>
        <begin position="260"/>
        <end position="288"/>
    </location>
</feature>
<dbReference type="PROSITE" id="PS51335">
    <property type="entry name" value="ELMO"/>
    <property type="match status" value="1"/>
</dbReference>